<organism evidence="1 2">
    <name type="scientific">Eikenella corrodens ATCC 23834</name>
    <dbReference type="NCBI Taxonomy" id="546274"/>
    <lineage>
        <taxon>Bacteria</taxon>
        <taxon>Pseudomonadati</taxon>
        <taxon>Pseudomonadota</taxon>
        <taxon>Betaproteobacteria</taxon>
        <taxon>Neisseriales</taxon>
        <taxon>Neisseriaceae</taxon>
        <taxon>Eikenella</taxon>
    </lineage>
</organism>
<comment type="caution">
    <text evidence="1">The sequence shown here is derived from an EMBL/GenBank/DDBJ whole genome shotgun (WGS) entry which is preliminary data.</text>
</comment>
<evidence type="ECO:0000313" key="1">
    <source>
        <dbReference type="EMBL" id="EEG24194.1"/>
    </source>
</evidence>
<reference evidence="1 2" key="1">
    <citation type="submission" date="2009-01" db="EMBL/GenBank/DDBJ databases">
        <authorList>
            <person name="Fulton L."/>
            <person name="Clifton S."/>
            <person name="Chinwalla A.T."/>
            <person name="Mitreva M."/>
            <person name="Sodergren E."/>
            <person name="Weinstock G."/>
            <person name="Clifton S."/>
            <person name="Dooling D.J."/>
            <person name="Fulton B."/>
            <person name="Minx P."/>
            <person name="Pepin K.H."/>
            <person name="Johnson M."/>
            <person name="Bhonagiri V."/>
            <person name="Nash W.E."/>
            <person name="Mardis E.R."/>
            <person name="Wilson R.K."/>
        </authorList>
    </citation>
    <scope>NUCLEOTIDE SEQUENCE [LARGE SCALE GENOMIC DNA]</scope>
    <source>
        <strain evidence="1 2">ATCC 23834</strain>
    </source>
</reference>
<dbReference type="HOGENOM" id="CLU_3308892_0_0_4"/>
<evidence type="ECO:0000313" key="2">
    <source>
        <dbReference type="Proteomes" id="UP000005837"/>
    </source>
</evidence>
<dbReference type="AlphaFoldDB" id="C0DTZ6"/>
<name>C0DTZ6_EIKCO</name>
<sequence>MVFQVAFVMTGELRGDETFNFVEVTFSGSLYICSVRKAN</sequence>
<proteinExistence type="predicted"/>
<dbReference type="EMBL" id="ACEA01000017">
    <property type="protein sequence ID" value="EEG24194.1"/>
    <property type="molecule type" value="Genomic_DNA"/>
</dbReference>
<dbReference type="Proteomes" id="UP000005837">
    <property type="component" value="Unassembled WGS sequence"/>
</dbReference>
<protein>
    <submittedName>
        <fullName evidence="1">Uncharacterized protein</fullName>
    </submittedName>
</protein>
<gene>
    <name evidence="1" type="ORF">EIKCOROL_00827</name>
</gene>
<accession>C0DTZ6</accession>